<comment type="caution">
    <text evidence="9">The sequence shown here is derived from an EMBL/GenBank/DDBJ whole genome shotgun (WGS) entry which is preliminary data.</text>
</comment>
<dbReference type="CDD" id="cd06261">
    <property type="entry name" value="TM_PBP2"/>
    <property type="match status" value="1"/>
</dbReference>
<dbReference type="EMBL" id="AJAT01000014">
    <property type="protein sequence ID" value="EOL44113.1"/>
    <property type="molecule type" value="Genomic_DNA"/>
</dbReference>
<evidence type="ECO:0000256" key="3">
    <source>
        <dbReference type="ARBA" id="ARBA00022475"/>
    </source>
</evidence>
<dbReference type="PANTHER" id="PTHR43744">
    <property type="entry name" value="ABC TRANSPORTER PERMEASE PROTEIN MG189-RELATED-RELATED"/>
    <property type="match status" value="1"/>
</dbReference>
<dbReference type="STRING" id="154621.RV11_GL001860"/>
<dbReference type="eggNOG" id="COG0395">
    <property type="taxonomic scope" value="Bacteria"/>
</dbReference>
<evidence type="ECO:0000256" key="7">
    <source>
        <dbReference type="RuleBase" id="RU363032"/>
    </source>
</evidence>
<feature type="transmembrane region" description="Helical" evidence="7">
    <location>
        <begin position="182"/>
        <end position="207"/>
    </location>
</feature>
<evidence type="ECO:0000256" key="4">
    <source>
        <dbReference type="ARBA" id="ARBA00022692"/>
    </source>
</evidence>
<feature type="domain" description="ABC transmembrane type-1" evidence="8">
    <location>
        <begin position="72"/>
        <end position="261"/>
    </location>
</feature>
<accession>R3TSI2</accession>
<keyword evidence="2 7" id="KW-0813">Transport</keyword>
<keyword evidence="3" id="KW-1003">Cell membrane</keyword>
<reference evidence="9 10" key="1">
    <citation type="submission" date="2013-02" db="EMBL/GenBank/DDBJ databases">
        <title>The Genome Sequence of Enterococcus phoeniculicola BAA-412.</title>
        <authorList>
            <consortium name="The Broad Institute Genome Sequencing Platform"/>
            <consortium name="The Broad Institute Genome Sequencing Center for Infectious Disease"/>
            <person name="Earl A.M."/>
            <person name="Gilmore M.S."/>
            <person name="Lebreton F."/>
            <person name="Walker B."/>
            <person name="Young S.K."/>
            <person name="Zeng Q."/>
            <person name="Gargeya S."/>
            <person name="Fitzgerald M."/>
            <person name="Haas B."/>
            <person name="Abouelleil A."/>
            <person name="Alvarado L."/>
            <person name="Arachchi H.M."/>
            <person name="Berlin A.M."/>
            <person name="Chapman S.B."/>
            <person name="Dewar J."/>
            <person name="Goldberg J."/>
            <person name="Griggs A."/>
            <person name="Gujja S."/>
            <person name="Hansen M."/>
            <person name="Howarth C."/>
            <person name="Imamovic A."/>
            <person name="Larimer J."/>
            <person name="McCowan C."/>
            <person name="Murphy C."/>
            <person name="Neiman D."/>
            <person name="Pearson M."/>
            <person name="Priest M."/>
            <person name="Roberts A."/>
            <person name="Saif S."/>
            <person name="Shea T."/>
            <person name="Sisk P."/>
            <person name="Sykes S."/>
            <person name="Wortman J."/>
            <person name="Nusbaum C."/>
            <person name="Birren B."/>
        </authorList>
    </citation>
    <scope>NUCLEOTIDE SEQUENCE [LARGE SCALE GENOMIC DNA]</scope>
    <source>
        <strain evidence="9 10">ATCC BAA-412</strain>
    </source>
</reference>
<evidence type="ECO:0000256" key="6">
    <source>
        <dbReference type="ARBA" id="ARBA00023136"/>
    </source>
</evidence>
<evidence type="ECO:0000313" key="9">
    <source>
        <dbReference type="EMBL" id="EOL44113.1"/>
    </source>
</evidence>
<evidence type="ECO:0000256" key="5">
    <source>
        <dbReference type="ARBA" id="ARBA00022989"/>
    </source>
</evidence>
<comment type="subcellular location">
    <subcellularLocation>
        <location evidence="1 7">Cell membrane</location>
        <topology evidence="1 7">Multi-pass membrane protein</topology>
    </subcellularLocation>
</comment>
<dbReference type="PROSITE" id="PS50928">
    <property type="entry name" value="ABC_TM1"/>
    <property type="match status" value="1"/>
</dbReference>
<protein>
    <recommendedName>
        <fullName evidence="8">ABC transmembrane type-1 domain-containing protein</fullName>
    </recommendedName>
</protein>
<dbReference type="HOGENOM" id="CLU_016047_1_1_9"/>
<name>R3TSI2_9ENTE</name>
<evidence type="ECO:0000256" key="2">
    <source>
        <dbReference type="ARBA" id="ARBA00022448"/>
    </source>
</evidence>
<dbReference type="RefSeq" id="WP_010768406.1">
    <property type="nucleotide sequence ID" value="NZ_ASWE01000003.1"/>
</dbReference>
<dbReference type="SUPFAM" id="SSF161098">
    <property type="entry name" value="MetI-like"/>
    <property type="match status" value="1"/>
</dbReference>
<organism evidence="9 10">
    <name type="scientific">Enterococcus phoeniculicola ATCC BAA-412</name>
    <dbReference type="NCBI Taxonomy" id="1158610"/>
    <lineage>
        <taxon>Bacteria</taxon>
        <taxon>Bacillati</taxon>
        <taxon>Bacillota</taxon>
        <taxon>Bacilli</taxon>
        <taxon>Lactobacillales</taxon>
        <taxon>Enterococcaceae</taxon>
        <taxon>Enterococcus</taxon>
    </lineage>
</organism>
<evidence type="ECO:0000256" key="1">
    <source>
        <dbReference type="ARBA" id="ARBA00004651"/>
    </source>
</evidence>
<feature type="transmembrane region" description="Helical" evidence="7">
    <location>
        <begin position="240"/>
        <end position="261"/>
    </location>
</feature>
<dbReference type="InterPro" id="IPR035906">
    <property type="entry name" value="MetI-like_sf"/>
</dbReference>
<dbReference type="OrthoDB" id="9771544at2"/>
<dbReference type="InterPro" id="IPR000515">
    <property type="entry name" value="MetI-like"/>
</dbReference>
<dbReference type="Proteomes" id="UP000013785">
    <property type="component" value="Unassembled WGS sequence"/>
</dbReference>
<sequence length="275" mass="31334">MMKKRSASKIFLYLLLIVYTVITVYPFVWALFASIKPYSEIVGSGLKLLPKNPTIANFTYIFTEDPLFPLWVRNSIIISVLGTVINVIFNSMCGYALARLRFPGRKALFLIIMVCIMIPAQILLIPNYLIMKQIGLLDSYSALIIPSAINFSYIFMMRQFFISFPKEIEEAAQLDGLSRPKIFFKIVMPMARASVGTQAIFVFLAFWNDFMKPLLYITSQDKYTLTLGLQSFQSQHATQWNYIMAAAVVTIAPIVVLYILLNKYFMKGMKIGGDK</sequence>
<dbReference type="Gene3D" id="1.10.3720.10">
    <property type="entry name" value="MetI-like"/>
    <property type="match status" value="1"/>
</dbReference>
<keyword evidence="10" id="KW-1185">Reference proteome</keyword>
<feature type="transmembrane region" description="Helical" evidence="7">
    <location>
        <begin position="12"/>
        <end position="32"/>
    </location>
</feature>
<evidence type="ECO:0000259" key="8">
    <source>
        <dbReference type="PROSITE" id="PS50928"/>
    </source>
</evidence>
<feature type="transmembrane region" description="Helical" evidence="7">
    <location>
        <begin position="142"/>
        <end position="161"/>
    </location>
</feature>
<feature type="transmembrane region" description="Helical" evidence="7">
    <location>
        <begin position="76"/>
        <end position="98"/>
    </location>
</feature>
<dbReference type="Pfam" id="PF00528">
    <property type="entry name" value="BPD_transp_1"/>
    <property type="match status" value="1"/>
</dbReference>
<dbReference type="GO" id="GO:0005886">
    <property type="term" value="C:plasma membrane"/>
    <property type="evidence" value="ECO:0007669"/>
    <property type="project" value="UniProtKB-SubCell"/>
</dbReference>
<comment type="similarity">
    <text evidence="7">Belongs to the binding-protein-dependent transport system permease family.</text>
</comment>
<keyword evidence="6 7" id="KW-0472">Membrane</keyword>
<evidence type="ECO:0000313" key="10">
    <source>
        <dbReference type="Proteomes" id="UP000013785"/>
    </source>
</evidence>
<dbReference type="PANTHER" id="PTHR43744:SF12">
    <property type="entry name" value="ABC TRANSPORTER PERMEASE PROTEIN MG189-RELATED"/>
    <property type="match status" value="1"/>
</dbReference>
<dbReference type="AlphaFoldDB" id="R3TSI2"/>
<keyword evidence="5 7" id="KW-1133">Transmembrane helix</keyword>
<dbReference type="GO" id="GO:0055085">
    <property type="term" value="P:transmembrane transport"/>
    <property type="evidence" value="ECO:0007669"/>
    <property type="project" value="InterPro"/>
</dbReference>
<proteinExistence type="inferred from homology"/>
<gene>
    <name evidence="9" type="ORF">UC3_01743</name>
</gene>
<dbReference type="PATRIC" id="fig|1158610.3.peg.1735"/>
<feature type="transmembrane region" description="Helical" evidence="7">
    <location>
        <begin position="107"/>
        <end position="130"/>
    </location>
</feature>
<keyword evidence="4 7" id="KW-0812">Transmembrane</keyword>